<evidence type="ECO:0000259" key="14">
    <source>
        <dbReference type="SMART" id="SM01287"/>
    </source>
</evidence>
<dbReference type="PANTHER" id="PTHR45849:SF1">
    <property type="entry name" value="FACT COMPLEX SUBUNIT SSRP1"/>
    <property type="match status" value="1"/>
</dbReference>
<feature type="compositionally biased region" description="Acidic residues" evidence="13">
    <location>
        <begin position="502"/>
        <end position="521"/>
    </location>
</feature>
<evidence type="ECO:0000256" key="8">
    <source>
        <dbReference type="ARBA" id="ARBA00023204"/>
    </source>
</evidence>
<comment type="subunit">
    <text evidence="11">Forms a stable heterodimer with SPT16. The SPT16-POB3 dimer weakly associates with multiple molecules of NHP6 to form the FACT complex.</text>
</comment>
<dbReference type="Pfam" id="PF17292">
    <property type="entry name" value="POB3_N"/>
    <property type="match status" value="1"/>
</dbReference>
<dbReference type="InterPro" id="IPR024954">
    <property type="entry name" value="SSRP1_DD"/>
</dbReference>
<dbReference type="InterPro" id="IPR035417">
    <property type="entry name" value="SSRP1/POB3_N"/>
</dbReference>
<evidence type="ECO:0000313" key="16">
    <source>
        <dbReference type="Proteomes" id="UP000030161"/>
    </source>
</evidence>
<dbReference type="Gene3D" id="2.30.29.30">
    <property type="entry name" value="Pleckstrin-homology domain (PH domain)/Phosphotyrosine-binding domain (PTB)"/>
    <property type="match status" value="2"/>
</dbReference>
<reference evidence="15 16" key="1">
    <citation type="submission" date="2013-12" db="EMBL/GenBank/DDBJ databases">
        <title>The Genome Sequence of Candida albicans P78048.</title>
        <authorList>
            <consortium name="The Broad Institute Genome Sequencing Platform"/>
            <consortium name="The Broad Institute Genome Sequencing Center for Infectious Disease"/>
            <person name="Cuomo C."/>
            <person name="Bennett R."/>
            <person name="Hirakawa M."/>
            <person name="Noverr M."/>
            <person name="Mitchell A."/>
            <person name="Young S.K."/>
            <person name="Zeng Q."/>
            <person name="Gargeya S."/>
            <person name="Fitzgerald M."/>
            <person name="Abouelleil A."/>
            <person name="Alvarado L."/>
            <person name="Berlin A.M."/>
            <person name="Chapman S.B."/>
            <person name="Dewar J."/>
            <person name="Goldberg J."/>
            <person name="Griggs A."/>
            <person name="Gujja S."/>
            <person name="Hansen M."/>
            <person name="Howarth C."/>
            <person name="Imamovic A."/>
            <person name="Larimer J."/>
            <person name="McCowan C."/>
            <person name="Murphy C."/>
            <person name="Pearson M."/>
            <person name="Priest M."/>
            <person name="Roberts A."/>
            <person name="Saif S."/>
            <person name="Shea T."/>
            <person name="Sykes S."/>
            <person name="Wortman J."/>
            <person name="Nusbaum C."/>
            <person name="Birren B."/>
        </authorList>
    </citation>
    <scope>NUCLEOTIDE SEQUENCE [LARGE SCALE GENOMIC DNA]</scope>
    <source>
        <strain evidence="15 16">P78048</strain>
    </source>
</reference>
<dbReference type="InterPro" id="IPR048993">
    <property type="entry name" value="SSRP1-like_PH1"/>
</dbReference>
<comment type="similarity">
    <text evidence="1 12">Belongs to the SSRP1 family.</text>
</comment>
<dbReference type="Pfam" id="PF03531">
    <property type="entry name" value="SSrecog"/>
    <property type="match status" value="1"/>
</dbReference>
<evidence type="ECO:0000256" key="1">
    <source>
        <dbReference type="ARBA" id="ARBA00010060"/>
    </source>
</evidence>
<keyword evidence="8 12" id="KW-0234">DNA repair</keyword>
<dbReference type="GO" id="GO:0006281">
    <property type="term" value="P:DNA repair"/>
    <property type="evidence" value="ECO:0007669"/>
    <property type="project" value="UniProtKB-KW"/>
</dbReference>
<evidence type="ECO:0000256" key="7">
    <source>
        <dbReference type="ARBA" id="ARBA00023163"/>
    </source>
</evidence>
<keyword evidence="7 12" id="KW-0804">Transcription</keyword>
<feature type="region of interest" description="Disordered" evidence="13">
    <location>
        <begin position="467"/>
        <end position="538"/>
    </location>
</feature>
<dbReference type="Proteomes" id="UP000030161">
    <property type="component" value="Unassembled WGS sequence"/>
</dbReference>
<accession>A0AB34Q0M1</accession>
<dbReference type="SMART" id="SM01287">
    <property type="entry name" value="Rtt106"/>
    <property type="match status" value="1"/>
</dbReference>
<dbReference type="PANTHER" id="PTHR45849">
    <property type="entry name" value="FACT COMPLEX SUBUNIT SSRP1"/>
    <property type="match status" value="1"/>
</dbReference>
<dbReference type="InterPro" id="IPR050454">
    <property type="entry name" value="RTT106/SSRP1_HistChap/FACT"/>
</dbReference>
<comment type="subcellular location">
    <subcellularLocation>
        <location evidence="12">Nucleus</location>
    </subcellularLocation>
    <subcellularLocation>
        <location evidence="12">Chromosome</location>
    </subcellularLocation>
</comment>
<dbReference type="CDD" id="cd13231">
    <property type="entry name" value="PH2_SSRP1-like"/>
    <property type="match status" value="1"/>
</dbReference>
<evidence type="ECO:0000256" key="12">
    <source>
        <dbReference type="RuleBase" id="RU364013"/>
    </source>
</evidence>
<evidence type="ECO:0000256" key="10">
    <source>
        <dbReference type="ARBA" id="ARBA00025370"/>
    </source>
</evidence>
<dbReference type="CDD" id="cd13229">
    <property type="entry name" value="PH_TFIIH"/>
    <property type="match status" value="1"/>
</dbReference>
<organism evidence="15 16">
    <name type="scientific">Candida albicans P78048</name>
    <dbReference type="NCBI Taxonomy" id="1094989"/>
    <lineage>
        <taxon>Eukaryota</taxon>
        <taxon>Fungi</taxon>
        <taxon>Dikarya</taxon>
        <taxon>Ascomycota</taxon>
        <taxon>Saccharomycotina</taxon>
        <taxon>Pichiomycetes</taxon>
        <taxon>Debaryomycetaceae</taxon>
        <taxon>Candida/Lodderomyces clade</taxon>
        <taxon>Candida</taxon>
    </lineage>
</organism>
<comment type="function">
    <text evidence="10 12">Component of the FACT complex, a general chromatin factor that acts to reorganize nucleosomes. The FACT complex is involved in multiple processes that require DNA as a template such as mRNA elongation, DNA replication and DNA repair. During transcription elongation the FACT complex acts as a histone chaperone that both destabilizes and restores nucleosomal structure. It facilitates the passage of RNA polymerase II and transcription by promoting the dissociation of one histone H2A-H2B dimer from the nucleosome, then subsequently promotes the reestablishment of the nucleosome following the passage of RNA polymerase II.</text>
</comment>
<dbReference type="SMR" id="A0AB34Q0M1"/>
<feature type="compositionally biased region" description="Acidic residues" evidence="13">
    <location>
        <begin position="470"/>
        <end position="494"/>
    </location>
</feature>
<dbReference type="AlphaFoldDB" id="A0AB34Q0M1"/>
<dbReference type="GO" id="GO:0035101">
    <property type="term" value="C:FACT complex"/>
    <property type="evidence" value="ECO:0007669"/>
    <property type="project" value="TreeGrafter"/>
</dbReference>
<comment type="caution">
    <text evidence="15">The sequence shown here is derived from an EMBL/GenBank/DDBJ whole genome shotgun (WGS) entry which is preliminary data.</text>
</comment>
<keyword evidence="5 12" id="KW-0227">DNA damage</keyword>
<dbReference type="GO" id="GO:0042393">
    <property type="term" value="F:histone binding"/>
    <property type="evidence" value="ECO:0007669"/>
    <property type="project" value="TreeGrafter"/>
</dbReference>
<evidence type="ECO:0000256" key="5">
    <source>
        <dbReference type="ARBA" id="ARBA00022763"/>
    </source>
</evidence>
<feature type="domain" description="Histone chaperone RTT106/FACT complex subunit SPT16-like middle" evidence="14">
    <location>
        <begin position="361"/>
        <end position="455"/>
    </location>
</feature>
<dbReference type="Gene3D" id="2.30.29.220">
    <property type="entry name" value="Structure-specific recognition protein (SSRP1)"/>
    <property type="match status" value="1"/>
</dbReference>
<dbReference type="InterPro" id="IPR000969">
    <property type="entry name" value="SSRP1/POB3"/>
</dbReference>
<dbReference type="GO" id="GO:0031491">
    <property type="term" value="F:nucleosome binding"/>
    <property type="evidence" value="ECO:0007669"/>
    <property type="project" value="TreeGrafter"/>
</dbReference>
<dbReference type="FunFam" id="2.30.29.30:FF:000098">
    <property type="entry name" value="Fact complex subunit ssrp1"/>
    <property type="match status" value="1"/>
</dbReference>
<gene>
    <name evidence="15" type="ORF">MG3_00158</name>
</gene>
<dbReference type="Gene3D" id="2.30.29.150">
    <property type="match status" value="1"/>
</dbReference>
<dbReference type="GO" id="GO:0006260">
    <property type="term" value="P:DNA replication"/>
    <property type="evidence" value="ECO:0007669"/>
    <property type="project" value="UniProtKB-KW"/>
</dbReference>
<evidence type="ECO:0000313" key="15">
    <source>
        <dbReference type="EMBL" id="KGR21937.1"/>
    </source>
</evidence>
<feature type="compositionally biased region" description="Basic and acidic residues" evidence="13">
    <location>
        <begin position="522"/>
        <end position="531"/>
    </location>
</feature>
<dbReference type="GO" id="GO:0003677">
    <property type="term" value="F:DNA binding"/>
    <property type="evidence" value="ECO:0007669"/>
    <property type="project" value="InterPro"/>
</dbReference>
<evidence type="ECO:0000256" key="11">
    <source>
        <dbReference type="ARBA" id="ARBA00063925"/>
    </source>
</evidence>
<dbReference type="EMBL" id="AJIX01000002">
    <property type="protein sequence ID" value="KGR21937.1"/>
    <property type="molecule type" value="Genomic_DNA"/>
</dbReference>
<keyword evidence="6 12" id="KW-0805">Transcription regulation</keyword>
<evidence type="ECO:0000256" key="2">
    <source>
        <dbReference type="ARBA" id="ARBA00014978"/>
    </source>
</evidence>
<evidence type="ECO:0000256" key="4">
    <source>
        <dbReference type="ARBA" id="ARBA00022705"/>
    </source>
</evidence>
<keyword evidence="4 12" id="KW-0235">DNA replication</keyword>
<evidence type="ECO:0000256" key="6">
    <source>
        <dbReference type="ARBA" id="ARBA00023015"/>
    </source>
</evidence>
<name>A0AB34Q0M1_CANAX</name>
<dbReference type="Pfam" id="PF21103">
    <property type="entry name" value="PH1_SSRP1-like"/>
    <property type="match status" value="1"/>
</dbReference>
<dbReference type="SUPFAM" id="SSF50729">
    <property type="entry name" value="PH domain-like"/>
    <property type="match status" value="1"/>
</dbReference>
<evidence type="ECO:0000256" key="13">
    <source>
        <dbReference type="SAM" id="MobiDB-lite"/>
    </source>
</evidence>
<dbReference type="Pfam" id="PF08512">
    <property type="entry name" value="Rttp106-like_middle"/>
    <property type="match status" value="1"/>
</dbReference>
<dbReference type="InterPro" id="IPR013719">
    <property type="entry name" value="RTT106/SPT16-like_middle_dom"/>
</dbReference>
<dbReference type="PRINTS" id="PR00887">
    <property type="entry name" value="SSRCOGNITION"/>
</dbReference>
<evidence type="ECO:0000256" key="9">
    <source>
        <dbReference type="ARBA" id="ARBA00023242"/>
    </source>
</evidence>
<keyword evidence="9 12" id="KW-0539">Nucleus</keyword>
<sequence length="538" mass="60895">MVNTDFEKIYLNQSRAGGRMRIAESGLGWKASASSGSTSQPFLLPREEILIASWSRGSKGYELRVQTKNKGVVSLDGFDHDDFTQLKQELTRNFHINLEHREHSLRGWNWGKTDLARNELIFNVNNKPAFEIPYSDISNSNLTGKNEVALEFNLDNNKNGDEIVEMRFYVPGTIENETTIVKNETNGDVIEEAVVNETSAAQQFYEQLKDKADIGQVAGEAIVSFSDVLFLTPRGRYDIDMYPSSLRLRGKTYDYKIQYEQIERIFSLPKPDETHHLIVLQIDPPLRQGQTRYPFLVLQFVKDEETELELNVSDEDFEKKYKDRLKKTYDAPTNVVMSHCLRGLTERKLITPGAFQSRYLQAGVPCSVKASEGYLFPLDRCFLFVTKPTLYIPYSEISSVVMSRTGGGVSASRTFDLEVNVIGSNQPHVFSNIDREEQEFIESFCKEKGVKVKNEEKIAKARLAKALEQEANDDDDEDADMGSAGDEDEDEDVDFQSGSDSDVAEEFDSDAAPSSDDDEEMADSKETDDRPPKKKAKN</sequence>
<evidence type="ECO:0000256" key="3">
    <source>
        <dbReference type="ARBA" id="ARBA00022454"/>
    </source>
</evidence>
<protein>
    <recommendedName>
        <fullName evidence="2 12">FACT complex subunit POB3</fullName>
    </recommendedName>
</protein>
<dbReference type="InterPro" id="IPR011993">
    <property type="entry name" value="PH-like_dom_sf"/>
</dbReference>
<dbReference type="CDD" id="cd13230">
    <property type="entry name" value="PH1_SSRP1-like"/>
    <property type="match status" value="1"/>
</dbReference>
<dbReference type="InterPro" id="IPR038167">
    <property type="entry name" value="SSRP1_sf"/>
</dbReference>
<dbReference type="FunFam" id="2.30.29.150:FF:000001">
    <property type="entry name" value="Fact complex subunit ssrp1"/>
    <property type="match status" value="1"/>
</dbReference>
<proteinExistence type="inferred from homology"/>
<keyword evidence="3 12" id="KW-0158">Chromosome</keyword>